<accession>A0A5P8MA24</accession>
<dbReference type="AlphaFoldDB" id="A0A5P8MA24"/>
<proteinExistence type="predicted"/>
<dbReference type="EMBL" id="CP045143">
    <property type="protein sequence ID" value="QFR24861.1"/>
    <property type="molecule type" value="Genomic_DNA"/>
</dbReference>
<reference evidence="4 5" key="1">
    <citation type="submission" date="2019-10" db="EMBL/GenBank/DDBJ databases">
        <title>The completed genome of Lactobacillus harbinensis M1.</title>
        <authorList>
            <person name="Zheng Y."/>
        </authorList>
    </citation>
    <scope>NUCLEOTIDE SEQUENCE [LARGE SCALE GENOMIC DNA]</scope>
    <source>
        <strain evidence="4 5">M1</strain>
    </source>
</reference>
<dbReference type="InterPro" id="IPR059113">
    <property type="entry name" value="Znf_ribbon"/>
</dbReference>
<keyword evidence="2" id="KW-0812">Transmembrane</keyword>
<sequence length="269" mass="30544">MANDQHQFMYCPYCGAKIKAGLKFCPHCGAALTAANRMASDNKKPTTNQPKKNHYTRNIIVGLALLGLVAIVAVAIKLSADGENNAQNTPKETAAEKRADKRYKENHDADGRGTGYDQDGNTVWDPTVEKYPTPEARWQSYMYSDKDLKARIKQLNELGYVCYWNGCISDDDDDTENGYSVFFPNDIYLEYRGSTSGMSQKVCVIALGFAKKGWRKLAAVEYYIEPPYKDWNRKLTDNDVTYAQQKYGLRYLEDEFQEIPDQNVANLNY</sequence>
<feature type="domain" description="Putative zinc-ribbon" evidence="3">
    <location>
        <begin position="9"/>
        <end position="30"/>
    </location>
</feature>
<name>A0A5P8MA24_9LACO</name>
<dbReference type="Pfam" id="PF13248">
    <property type="entry name" value="Zn_ribbon_3"/>
    <property type="match status" value="1"/>
</dbReference>
<dbReference type="RefSeq" id="WP_152261557.1">
    <property type="nucleotide sequence ID" value="NZ_CP045143.1"/>
</dbReference>
<evidence type="ECO:0000313" key="4">
    <source>
        <dbReference type="EMBL" id="QFR24861.1"/>
    </source>
</evidence>
<protein>
    <submittedName>
        <fullName evidence="4">Zinc-ribbon domain-containing protein</fullName>
    </submittedName>
</protein>
<evidence type="ECO:0000256" key="2">
    <source>
        <dbReference type="SAM" id="Phobius"/>
    </source>
</evidence>
<dbReference type="Proteomes" id="UP000326779">
    <property type="component" value="Chromosome"/>
</dbReference>
<dbReference type="KEGG" id="lhb:D1010_16555"/>
<gene>
    <name evidence="4" type="ORF">D1010_16555</name>
</gene>
<feature type="region of interest" description="Disordered" evidence="1">
    <location>
        <begin position="83"/>
        <end position="124"/>
    </location>
</feature>
<evidence type="ECO:0000256" key="1">
    <source>
        <dbReference type="SAM" id="MobiDB-lite"/>
    </source>
</evidence>
<keyword evidence="2" id="KW-0472">Membrane</keyword>
<evidence type="ECO:0000313" key="5">
    <source>
        <dbReference type="Proteomes" id="UP000326779"/>
    </source>
</evidence>
<feature type="transmembrane region" description="Helical" evidence="2">
    <location>
        <begin position="59"/>
        <end position="80"/>
    </location>
</feature>
<organism evidence="4 5">
    <name type="scientific">Schleiferilactobacillus harbinensis</name>
    <dbReference type="NCBI Taxonomy" id="304207"/>
    <lineage>
        <taxon>Bacteria</taxon>
        <taxon>Bacillati</taxon>
        <taxon>Bacillota</taxon>
        <taxon>Bacilli</taxon>
        <taxon>Lactobacillales</taxon>
        <taxon>Lactobacillaceae</taxon>
        <taxon>Schleiferilactobacillus</taxon>
    </lineage>
</organism>
<keyword evidence="2" id="KW-1133">Transmembrane helix</keyword>
<evidence type="ECO:0000259" key="3">
    <source>
        <dbReference type="Pfam" id="PF13248"/>
    </source>
</evidence>
<feature type="compositionally biased region" description="Basic and acidic residues" evidence="1">
    <location>
        <begin position="93"/>
        <end position="111"/>
    </location>
</feature>